<keyword evidence="1" id="KW-0812">Transmembrane</keyword>
<evidence type="ECO:0000313" key="5">
    <source>
        <dbReference type="Proteomes" id="UP001289374"/>
    </source>
</evidence>
<evidence type="ECO:0000259" key="2">
    <source>
        <dbReference type="Pfam" id="PF13456"/>
    </source>
</evidence>
<dbReference type="Pfam" id="PF13456">
    <property type="entry name" value="RVT_3"/>
    <property type="match status" value="1"/>
</dbReference>
<dbReference type="InterPro" id="IPR002156">
    <property type="entry name" value="RNaseH_domain"/>
</dbReference>
<protein>
    <submittedName>
        <fullName evidence="4">Ribonuclease H protein</fullName>
    </submittedName>
</protein>
<dbReference type="Proteomes" id="UP001289374">
    <property type="component" value="Unassembled WGS sequence"/>
</dbReference>
<dbReference type="InterPro" id="IPR012337">
    <property type="entry name" value="RNaseH-like_sf"/>
</dbReference>
<keyword evidence="1" id="KW-0472">Membrane</keyword>
<dbReference type="CDD" id="cd06222">
    <property type="entry name" value="RNase_H_like"/>
    <property type="match status" value="1"/>
</dbReference>
<dbReference type="SUPFAM" id="SSF53098">
    <property type="entry name" value="Ribonuclease H-like"/>
    <property type="match status" value="1"/>
</dbReference>
<dbReference type="EMBL" id="JACGWL010000047">
    <property type="protein sequence ID" value="KAK4384650.1"/>
    <property type="molecule type" value="Genomic_DNA"/>
</dbReference>
<dbReference type="PANTHER" id="PTHR47723:SF19">
    <property type="entry name" value="POLYNUCLEOTIDYL TRANSFERASE, RIBONUCLEASE H-LIKE SUPERFAMILY PROTEIN"/>
    <property type="match status" value="1"/>
</dbReference>
<gene>
    <name evidence="4" type="ORF">Sango_3040100</name>
</gene>
<feature type="domain" description="RNase H type-1" evidence="2">
    <location>
        <begin position="221"/>
        <end position="298"/>
    </location>
</feature>
<dbReference type="GO" id="GO:0003676">
    <property type="term" value="F:nucleic acid binding"/>
    <property type="evidence" value="ECO:0007669"/>
    <property type="project" value="InterPro"/>
</dbReference>
<evidence type="ECO:0000259" key="3">
    <source>
        <dbReference type="Pfam" id="PF13966"/>
    </source>
</evidence>
<evidence type="ECO:0000313" key="4">
    <source>
        <dbReference type="EMBL" id="KAK4384650.1"/>
    </source>
</evidence>
<keyword evidence="1" id="KW-1133">Transmembrane helix</keyword>
<evidence type="ECO:0000256" key="1">
    <source>
        <dbReference type="SAM" id="Phobius"/>
    </source>
</evidence>
<keyword evidence="5" id="KW-1185">Reference proteome</keyword>
<feature type="transmembrane region" description="Helical" evidence="1">
    <location>
        <begin position="355"/>
        <end position="377"/>
    </location>
</feature>
<reference evidence="4" key="2">
    <citation type="journal article" date="2024" name="Plant">
        <title>Genomic evolution and insights into agronomic trait innovations of Sesamum species.</title>
        <authorList>
            <person name="Miao H."/>
            <person name="Wang L."/>
            <person name="Qu L."/>
            <person name="Liu H."/>
            <person name="Sun Y."/>
            <person name="Le M."/>
            <person name="Wang Q."/>
            <person name="Wei S."/>
            <person name="Zheng Y."/>
            <person name="Lin W."/>
            <person name="Duan Y."/>
            <person name="Cao H."/>
            <person name="Xiong S."/>
            <person name="Wang X."/>
            <person name="Wei L."/>
            <person name="Li C."/>
            <person name="Ma Q."/>
            <person name="Ju M."/>
            <person name="Zhao R."/>
            <person name="Li G."/>
            <person name="Mu C."/>
            <person name="Tian Q."/>
            <person name="Mei H."/>
            <person name="Zhang T."/>
            <person name="Gao T."/>
            <person name="Zhang H."/>
        </authorList>
    </citation>
    <scope>NUCLEOTIDE SEQUENCE</scope>
    <source>
        <strain evidence="4">K16</strain>
    </source>
</reference>
<dbReference type="Pfam" id="PF13966">
    <property type="entry name" value="zf-RVT"/>
    <property type="match status" value="1"/>
</dbReference>
<organism evidence="4 5">
    <name type="scientific">Sesamum angolense</name>
    <dbReference type="NCBI Taxonomy" id="2727404"/>
    <lineage>
        <taxon>Eukaryota</taxon>
        <taxon>Viridiplantae</taxon>
        <taxon>Streptophyta</taxon>
        <taxon>Embryophyta</taxon>
        <taxon>Tracheophyta</taxon>
        <taxon>Spermatophyta</taxon>
        <taxon>Magnoliopsida</taxon>
        <taxon>eudicotyledons</taxon>
        <taxon>Gunneridae</taxon>
        <taxon>Pentapetalae</taxon>
        <taxon>asterids</taxon>
        <taxon>lamiids</taxon>
        <taxon>Lamiales</taxon>
        <taxon>Pedaliaceae</taxon>
        <taxon>Sesamum</taxon>
    </lineage>
</organism>
<dbReference type="InterPro" id="IPR044730">
    <property type="entry name" value="RNase_H-like_dom_plant"/>
</dbReference>
<proteinExistence type="predicted"/>
<comment type="caution">
    <text evidence="4">The sequence shown here is derived from an EMBL/GenBank/DDBJ whole genome shotgun (WGS) entry which is preliminary data.</text>
</comment>
<dbReference type="GO" id="GO:0004523">
    <property type="term" value="F:RNA-DNA hybrid ribonuclease activity"/>
    <property type="evidence" value="ECO:0007669"/>
    <property type="project" value="InterPro"/>
</dbReference>
<dbReference type="InterPro" id="IPR036397">
    <property type="entry name" value="RNaseH_sf"/>
</dbReference>
<dbReference type="InterPro" id="IPR026960">
    <property type="entry name" value="RVT-Znf"/>
</dbReference>
<sequence length="545" mass="61315">MSIFLWRLLNDKIPVDLRIQSKGIQLASKCTCYNNIETLNHLFLDGPETSKLWDFFARKFNVILPSTNNITLLLSYWRFSSVGKNHIRTILPMLILWFCWLERNDSKNQGHQFNSNCIIRKVHQFINTISVSKFASLVNWRGHSNIAPTTGFKICVKRRTTLMKVKWNKPDRGWIKINTNGASKGNLGRLVREELLGMRKEWQSLLSMNSLEKQQICTLRYFGLFKALQVYQNENIDRIWIEVDAINLIRLIKEPSKGHWSLQNMLSHINLFLKTVEFKITHIYREGNKAGDHLANFACSTKSSKPYCCWNFTPLLHFCPDSAATFTLLLLLHFATVAAAAAAAFLLCCCYSVLLLLRLCFAAAAAVLLCGSNPMVLTGSLAREGKSFHNCGLVISSVKTNSREEISDHDQNSGTVTLCRQKLLVASTLLDFKFISRLRCFGRCCCWTDFSSGCQQIVGGEPPPDSPPYVGHDPLISLSSSEPRWNHPFLQLTRIIQSFGLGGFGAFTATLCVFSNGLVPSHPGQESSVVPVWACLPRIAGTSIP</sequence>
<name>A0AAE1TB23_9LAMI</name>
<reference evidence="4" key="1">
    <citation type="submission" date="2020-06" db="EMBL/GenBank/DDBJ databases">
        <authorList>
            <person name="Li T."/>
            <person name="Hu X."/>
            <person name="Zhang T."/>
            <person name="Song X."/>
            <person name="Zhang H."/>
            <person name="Dai N."/>
            <person name="Sheng W."/>
            <person name="Hou X."/>
            <person name="Wei L."/>
        </authorList>
    </citation>
    <scope>NUCLEOTIDE SEQUENCE</scope>
    <source>
        <strain evidence="4">K16</strain>
        <tissue evidence="4">Leaf</tissue>
    </source>
</reference>
<dbReference type="PANTHER" id="PTHR47723">
    <property type="entry name" value="OS05G0353850 PROTEIN"/>
    <property type="match status" value="1"/>
</dbReference>
<feature type="transmembrane region" description="Helical" evidence="1">
    <location>
        <begin position="326"/>
        <end position="348"/>
    </location>
</feature>
<dbReference type="Gene3D" id="3.30.420.10">
    <property type="entry name" value="Ribonuclease H-like superfamily/Ribonuclease H"/>
    <property type="match status" value="1"/>
</dbReference>
<accession>A0AAE1TB23</accession>
<feature type="domain" description="Reverse transcriptase zinc-binding" evidence="3">
    <location>
        <begin position="1"/>
        <end position="53"/>
    </location>
</feature>
<dbReference type="InterPro" id="IPR053151">
    <property type="entry name" value="RNase_H-like"/>
</dbReference>
<dbReference type="AlphaFoldDB" id="A0AAE1TB23"/>